<reference evidence="4" key="1">
    <citation type="journal article" date="2014" name="Int. J. Syst. Evol. Microbiol.">
        <title>Complete genome sequence of Corynebacterium casei LMG S-19264T (=DSM 44701T), isolated from a smear-ripened cheese.</title>
        <authorList>
            <consortium name="US DOE Joint Genome Institute (JGI-PGF)"/>
            <person name="Walter F."/>
            <person name="Albersmeier A."/>
            <person name="Kalinowski J."/>
            <person name="Ruckert C."/>
        </authorList>
    </citation>
    <scope>NUCLEOTIDE SEQUENCE</scope>
    <source>
        <strain evidence="4">CGMCC 1.15343</strain>
    </source>
</reference>
<name>A0A916UCV9_9SPHI</name>
<dbReference type="InterPro" id="IPR050109">
    <property type="entry name" value="HTH-type_TetR-like_transc_reg"/>
</dbReference>
<reference evidence="4" key="2">
    <citation type="submission" date="2020-09" db="EMBL/GenBank/DDBJ databases">
        <authorList>
            <person name="Sun Q."/>
            <person name="Zhou Y."/>
        </authorList>
    </citation>
    <scope>NUCLEOTIDE SEQUENCE</scope>
    <source>
        <strain evidence="4">CGMCC 1.15343</strain>
    </source>
</reference>
<evidence type="ECO:0000256" key="2">
    <source>
        <dbReference type="PROSITE-ProRule" id="PRU00335"/>
    </source>
</evidence>
<dbReference type="PRINTS" id="PR00455">
    <property type="entry name" value="HTHTETR"/>
</dbReference>
<keyword evidence="5" id="KW-1185">Reference proteome</keyword>
<dbReference type="Pfam" id="PF00440">
    <property type="entry name" value="TetR_N"/>
    <property type="match status" value="1"/>
</dbReference>
<evidence type="ECO:0000313" key="4">
    <source>
        <dbReference type="EMBL" id="GGC69009.1"/>
    </source>
</evidence>
<comment type="caution">
    <text evidence="4">The sequence shown here is derived from an EMBL/GenBank/DDBJ whole genome shotgun (WGS) entry which is preliminary data.</text>
</comment>
<dbReference type="InterPro" id="IPR009057">
    <property type="entry name" value="Homeodomain-like_sf"/>
</dbReference>
<proteinExistence type="predicted"/>
<accession>A0A916UCV9</accession>
<evidence type="ECO:0000313" key="5">
    <source>
        <dbReference type="Proteomes" id="UP000651668"/>
    </source>
</evidence>
<dbReference type="PROSITE" id="PS01081">
    <property type="entry name" value="HTH_TETR_1"/>
    <property type="match status" value="1"/>
</dbReference>
<dbReference type="PROSITE" id="PS50977">
    <property type="entry name" value="HTH_TETR_2"/>
    <property type="match status" value="1"/>
</dbReference>
<dbReference type="AlphaFoldDB" id="A0A916UCV9"/>
<dbReference type="PANTHER" id="PTHR30328:SF54">
    <property type="entry name" value="HTH-TYPE TRANSCRIPTIONAL REPRESSOR SCO4008"/>
    <property type="match status" value="1"/>
</dbReference>
<keyword evidence="1 2" id="KW-0238">DNA-binding</keyword>
<protein>
    <recommendedName>
        <fullName evidence="3">HTH tetR-type domain-containing protein</fullName>
    </recommendedName>
</protein>
<gene>
    <name evidence="4" type="ORF">GCM10011387_23000</name>
</gene>
<dbReference type="PANTHER" id="PTHR30328">
    <property type="entry name" value="TRANSCRIPTIONAL REPRESSOR"/>
    <property type="match status" value="1"/>
</dbReference>
<dbReference type="RefSeq" id="WP_188627050.1">
    <property type="nucleotide sequence ID" value="NZ_BMIL01000007.1"/>
</dbReference>
<evidence type="ECO:0000256" key="1">
    <source>
        <dbReference type="ARBA" id="ARBA00023125"/>
    </source>
</evidence>
<dbReference type="GO" id="GO:0003677">
    <property type="term" value="F:DNA binding"/>
    <property type="evidence" value="ECO:0007669"/>
    <property type="project" value="UniProtKB-UniRule"/>
</dbReference>
<dbReference type="EMBL" id="BMIL01000007">
    <property type="protein sequence ID" value="GGC69009.1"/>
    <property type="molecule type" value="Genomic_DNA"/>
</dbReference>
<dbReference type="Gene3D" id="1.10.10.60">
    <property type="entry name" value="Homeodomain-like"/>
    <property type="match status" value="1"/>
</dbReference>
<dbReference type="InterPro" id="IPR036271">
    <property type="entry name" value="Tet_transcr_reg_TetR-rel_C_sf"/>
</dbReference>
<feature type="DNA-binding region" description="H-T-H motif" evidence="2">
    <location>
        <begin position="28"/>
        <end position="47"/>
    </location>
</feature>
<dbReference type="Proteomes" id="UP000651668">
    <property type="component" value="Unassembled WGS sequence"/>
</dbReference>
<organism evidence="4 5">
    <name type="scientific">Pedobacter quisquiliarum</name>
    <dbReference type="NCBI Taxonomy" id="1834438"/>
    <lineage>
        <taxon>Bacteria</taxon>
        <taxon>Pseudomonadati</taxon>
        <taxon>Bacteroidota</taxon>
        <taxon>Sphingobacteriia</taxon>
        <taxon>Sphingobacteriales</taxon>
        <taxon>Sphingobacteriaceae</taxon>
        <taxon>Pedobacter</taxon>
    </lineage>
</organism>
<sequence>MVETDKKREQIIEGAIKRFIHFGINKTTMNEIAEDLSVSKPSLYYYFPDKTSLILGVVEKIFNDFFEAVYKEKKDNVPLDVSIPRLIEVKHRFFQKYYMLHLSGGAPDALINSVELRNFIEQMRSKVLSFYADLFEAAIKRGEIEQQDSSKIADLYMTSQDGLTSLCIMQGNKELMPGKKELKNMLERQLALSQVFVKGLKNNKQK</sequence>
<evidence type="ECO:0000259" key="3">
    <source>
        <dbReference type="PROSITE" id="PS50977"/>
    </source>
</evidence>
<dbReference type="SUPFAM" id="SSF46689">
    <property type="entry name" value="Homeodomain-like"/>
    <property type="match status" value="1"/>
</dbReference>
<dbReference type="InterPro" id="IPR001647">
    <property type="entry name" value="HTH_TetR"/>
</dbReference>
<feature type="domain" description="HTH tetR-type" evidence="3">
    <location>
        <begin position="5"/>
        <end position="65"/>
    </location>
</feature>
<dbReference type="Gene3D" id="1.10.357.10">
    <property type="entry name" value="Tetracycline Repressor, domain 2"/>
    <property type="match status" value="1"/>
</dbReference>
<dbReference type="InterPro" id="IPR023772">
    <property type="entry name" value="DNA-bd_HTH_TetR-type_CS"/>
</dbReference>
<dbReference type="SUPFAM" id="SSF48498">
    <property type="entry name" value="Tetracyclin repressor-like, C-terminal domain"/>
    <property type="match status" value="1"/>
</dbReference>